<dbReference type="Gene3D" id="3.10.490.10">
    <property type="entry name" value="Gamma-glutamyl cyclotransferase-like"/>
    <property type="match status" value="1"/>
</dbReference>
<accession>A0A1X2J1X4</accession>
<dbReference type="InterPro" id="IPR036568">
    <property type="entry name" value="GGCT-like_sf"/>
</dbReference>
<comment type="caution">
    <text evidence="5">The sequence shown here is derived from an EMBL/GenBank/DDBJ whole genome shotgun (WGS) entry which is preliminary data.</text>
</comment>
<dbReference type="CDD" id="cd06661">
    <property type="entry name" value="GGCT_like"/>
    <property type="match status" value="1"/>
</dbReference>
<dbReference type="Pfam" id="PF06094">
    <property type="entry name" value="GGACT"/>
    <property type="match status" value="1"/>
</dbReference>
<keyword evidence="2" id="KW-0808">Transferase</keyword>
<organism evidence="5 6">
    <name type="scientific">Absidia repens</name>
    <dbReference type="NCBI Taxonomy" id="90262"/>
    <lineage>
        <taxon>Eukaryota</taxon>
        <taxon>Fungi</taxon>
        <taxon>Fungi incertae sedis</taxon>
        <taxon>Mucoromycota</taxon>
        <taxon>Mucoromycotina</taxon>
        <taxon>Mucoromycetes</taxon>
        <taxon>Mucorales</taxon>
        <taxon>Cunninghamellaceae</taxon>
        <taxon>Absidia</taxon>
    </lineage>
</organism>
<dbReference type="EMBL" id="MCGE01000001">
    <property type="protein sequence ID" value="ORZ25214.1"/>
    <property type="molecule type" value="Genomic_DNA"/>
</dbReference>
<dbReference type="OrthoDB" id="1044435at2759"/>
<sequence>MSEAAFFYGTLMATEIIGDVLCGKSAPRAIKTKKLASLQLTKALLKGHRRYAVKHATYPGVLESDNTTDQVHGILCQGLTLRDVAALDDYEGDEYKRQMTKVILESLEMNDQGEEEQGKTTTASCQVYLWIAGKDQLKDHDWDYEHWRQHHLADTVV</sequence>
<proteinExistence type="inferred from homology"/>
<gene>
    <name evidence="5" type="ORF">BCR42DRAFT_340092</name>
</gene>
<dbReference type="GO" id="GO:0016740">
    <property type="term" value="F:transferase activity"/>
    <property type="evidence" value="ECO:0007669"/>
    <property type="project" value="UniProtKB-KW"/>
</dbReference>
<evidence type="ECO:0000256" key="2">
    <source>
        <dbReference type="ARBA" id="ARBA00022679"/>
    </source>
</evidence>
<dbReference type="Proteomes" id="UP000193560">
    <property type="component" value="Unassembled WGS sequence"/>
</dbReference>
<evidence type="ECO:0000313" key="5">
    <source>
        <dbReference type="EMBL" id="ORZ25214.1"/>
    </source>
</evidence>
<dbReference type="PANTHER" id="PTHR31544:SF2">
    <property type="entry name" value="AIG2-LIKE PROTEIN D"/>
    <property type="match status" value="1"/>
</dbReference>
<evidence type="ECO:0000259" key="4">
    <source>
        <dbReference type="Pfam" id="PF06094"/>
    </source>
</evidence>
<dbReference type="PANTHER" id="PTHR31544">
    <property type="entry name" value="AIG2-LIKE PROTEIN D"/>
    <property type="match status" value="1"/>
</dbReference>
<dbReference type="InterPro" id="IPR013024">
    <property type="entry name" value="GGCT-like"/>
</dbReference>
<dbReference type="InterPro" id="IPR009288">
    <property type="entry name" value="AIG2-like_dom"/>
</dbReference>
<keyword evidence="6" id="KW-1185">Reference proteome</keyword>
<dbReference type="AlphaFoldDB" id="A0A1X2J1X4"/>
<comment type="similarity">
    <text evidence="1">Belongs to the gamma-glutamylcyclotransferase family.</text>
</comment>
<evidence type="ECO:0000256" key="1">
    <source>
        <dbReference type="ARBA" id="ARBA00008861"/>
    </source>
</evidence>
<name>A0A1X2J1X4_9FUNG</name>
<dbReference type="SUPFAM" id="SSF110857">
    <property type="entry name" value="Gamma-glutamyl cyclotransferase-like"/>
    <property type="match status" value="1"/>
</dbReference>
<evidence type="ECO:0000256" key="3">
    <source>
        <dbReference type="ARBA" id="ARBA00030602"/>
    </source>
</evidence>
<dbReference type="InterPro" id="IPR045038">
    <property type="entry name" value="AIG2-like"/>
</dbReference>
<protein>
    <recommendedName>
        <fullName evidence="3">Putative gamma-glutamylcyclotransferase</fullName>
    </recommendedName>
</protein>
<feature type="domain" description="Gamma-glutamylcyclotransferase AIG2-like" evidence="4">
    <location>
        <begin position="6"/>
        <end position="143"/>
    </location>
</feature>
<reference evidence="5 6" key="1">
    <citation type="submission" date="2016-07" db="EMBL/GenBank/DDBJ databases">
        <title>Pervasive Adenine N6-methylation of Active Genes in Fungi.</title>
        <authorList>
            <consortium name="DOE Joint Genome Institute"/>
            <person name="Mondo S.J."/>
            <person name="Dannebaum R.O."/>
            <person name="Kuo R.C."/>
            <person name="Labutti K."/>
            <person name="Haridas S."/>
            <person name="Kuo A."/>
            <person name="Salamov A."/>
            <person name="Ahrendt S.R."/>
            <person name="Lipzen A."/>
            <person name="Sullivan W."/>
            <person name="Andreopoulos W.B."/>
            <person name="Clum A."/>
            <person name="Lindquist E."/>
            <person name="Daum C."/>
            <person name="Ramamoorthy G.K."/>
            <person name="Gryganskyi A."/>
            <person name="Culley D."/>
            <person name="Magnuson J.K."/>
            <person name="James T.Y."/>
            <person name="O'Malley M.A."/>
            <person name="Stajich J.E."/>
            <person name="Spatafora J.W."/>
            <person name="Visel A."/>
            <person name="Grigoriev I.V."/>
        </authorList>
    </citation>
    <scope>NUCLEOTIDE SEQUENCE [LARGE SCALE GENOMIC DNA]</scope>
    <source>
        <strain evidence="5 6">NRRL 1336</strain>
    </source>
</reference>
<evidence type="ECO:0000313" key="6">
    <source>
        <dbReference type="Proteomes" id="UP000193560"/>
    </source>
</evidence>